<dbReference type="GO" id="GO:0030643">
    <property type="term" value="P:intracellular phosphate ion homeostasis"/>
    <property type="evidence" value="ECO:0007669"/>
    <property type="project" value="TreeGrafter"/>
</dbReference>
<evidence type="ECO:0000256" key="5">
    <source>
        <dbReference type="ARBA" id="ARBA00022989"/>
    </source>
</evidence>
<keyword evidence="3" id="KW-1003">Cell membrane</keyword>
<evidence type="ECO:0000256" key="3">
    <source>
        <dbReference type="ARBA" id="ARBA00022475"/>
    </source>
</evidence>
<organism evidence="9 10">
    <name type="scientific">Scleropages formosus</name>
    <name type="common">Asian bonytongue</name>
    <name type="synonym">Osteoglossum formosum</name>
    <dbReference type="NCBI Taxonomy" id="113540"/>
    <lineage>
        <taxon>Eukaryota</taxon>
        <taxon>Metazoa</taxon>
        <taxon>Chordata</taxon>
        <taxon>Craniata</taxon>
        <taxon>Vertebrata</taxon>
        <taxon>Euteleostomi</taxon>
        <taxon>Actinopterygii</taxon>
        <taxon>Neopterygii</taxon>
        <taxon>Teleostei</taxon>
        <taxon>Osteoglossocephala</taxon>
        <taxon>Osteoglossomorpha</taxon>
        <taxon>Osteoglossiformes</taxon>
        <taxon>Osteoglossidae</taxon>
        <taxon>Scleropages</taxon>
    </lineage>
</organism>
<evidence type="ECO:0000256" key="4">
    <source>
        <dbReference type="ARBA" id="ARBA00022692"/>
    </source>
</evidence>
<evidence type="ECO:0000313" key="9">
    <source>
        <dbReference type="EMBL" id="KPP62276.1"/>
    </source>
</evidence>
<sequence length="137" mass="14235">MAVRSPSILPTSHSAVALVSTGLETEPDMGSEDLWSLPELQDRGVPWSEAKGKLCSVVVTAGKLLLLAGLLYMFICSLDVLSSGFQLVGGKVAGDIFQENMVLSNPLAGLIIGVLVTLLVQSSNTSSSIIISMVSSG</sequence>
<dbReference type="EMBL" id="JARO02008833">
    <property type="protein sequence ID" value="KPP62276.1"/>
    <property type="molecule type" value="Genomic_DNA"/>
</dbReference>
<feature type="transmembrane region" description="Helical" evidence="8">
    <location>
        <begin position="57"/>
        <end position="81"/>
    </location>
</feature>
<keyword evidence="5 8" id="KW-1133">Transmembrane helix</keyword>
<reference evidence="9 10" key="1">
    <citation type="submission" date="2015-08" db="EMBL/GenBank/DDBJ databases">
        <title>The genome of the Asian arowana (Scleropages formosus).</title>
        <authorList>
            <person name="Tan M.H."/>
            <person name="Gan H.M."/>
            <person name="Croft L.J."/>
            <person name="Austin C.M."/>
        </authorList>
    </citation>
    <scope>NUCLEOTIDE SEQUENCE [LARGE SCALE GENOMIC DNA]</scope>
    <source>
        <strain evidence="9">Aro1</strain>
    </source>
</reference>
<dbReference type="Pfam" id="PF02690">
    <property type="entry name" value="Na_Pi_cotrans"/>
    <property type="match status" value="1"/>
</dbReference>
<evidence type="ECO:0000313" key="10">
    <source>
        <dbReference type="Proteomes" id="UP000034805"/>
    </source>
</evidence>
<evidence type="ECO:0000256" key="6">
    <source>
        <dbReference type="ARBA" id="ARBA00023136"/>
    </source>
</evidence>
<keyword evidence="7" id="KW-0813">Transport</keyword>
<dbReference type="AlphaFoldDB" id="A0A0P7WMG6"/>
<dbReference type="GO" id="GO:0005436">
    <property type="term" value="F:sodium:phosphate symporter activity"/>
    <property type="evidence" value="ECO:0007669"/>
    <property type="project" value="InterPro"/>
</dbReference>
<keyword evidence="4 8" id="KW-0812">Transmembrane</keyword>
<name>A0A0P7WMG6_SCLFO</name>
<evidence type="ECO:0000256" key="1">
    <source>
        <dbReference type="ARBA" id="ARBA00004424"/>
    </source>
</evidence>
<evidence type="ECO:0000256" key="7">
    <source>
        <dbReference type="ARBA" id="ARBA00023201"/>
    </source>
</evidence>
<dbReference type="GO" id="GO:0005903">
    <property type="term" value="C:brush border"/>
    <property type="evidence" value="ECO:0007669"/>
    <property type="project" value="TreeGrafter"/>
</dbReference>
<evidence type="ECO:0000256" key="2">
    <source>
        <dbReference type="ARBA" id="ARBA00005808"/>
    </source>
</evidence>
<dbReference type="InterPro" id="IPR003841">
    <property type="entry name" value="Na/Pi_transpt"/>
</dbReference>
<protein>
    <submittedName>
        <fullName evidence="9">Uncharacterized protein</fullName>
    </submittedName>
</protein>
<keyword evidence="6 8" id="KW-0472">Membrane</keyword>
<dbReference type="GO" id="GO:0016324">
    <property type="term" value="C:apical plasma membrane"/>
    <property type="evidence" value="ECO:0007669"/>
    <property type="project" value="UniProtKB-SubCell"/>
</dbReference>
<comment type="caution">
    <text evidence="9">The sequence shown here is derived from an EMBL/GenBank/DDBJ whole genome shotgun (WGS) entry which is preliminary data.</text>
</comment>
<comment type="similarity">
    <text evidence="2">Belongs to the SLC34A transporter family.</text>
</comment>
<keyword evidence="7" id="KW-0739">Sodium transport</keyword>
<proteinExistence type="inferred from homology"/>
<evidence type="ECO:0000256" key="8">
    <source>
        <dbReference type="SAM" id="Phobius"/>
    </source>
</evidence>
<dbReference type="GO" id="GO:0044341">
    <property type="term" value="P:sodium-dependent phosphate transport"/>
    <property type="evidence" value="ECO:0007669"/>
    <property type="project" value="InterPro"/>
</dbReference>
<feature type="transmembrane region" description="Helical" evidence="8">
    <location>
        <begin position="101"/>
        <end position="120"/>
    </location>
</feature>
<dbReference type="PANTHER" id="PTHR10010">
    <property type="entry name" value="SOLUTE CARRIER FAMILY 34 SODIUM PHOSPHATE , MEMBER 2-RELATED"/>
    <property type="match status" value="1"/>
</dbReference>
<keyword evidence="7" id="KW-0406">Ion transport</keyword>
<dbReference type="GO" id="GO:0031982">
    <property type="term" value="C:vesicle"/>
    <property type="evidence" value="ECO:0007669"/>
    <property type="project" value="TreeGrafter"/>
</dbReference>
<keyword evidence="7" id="KW-0915">Sodium</keyword>
<gene>
    <name evidence="9" type="ORF">Z043_119551</name>
</gene>
<feature type="non-terminal residue" evidence="9">
    <location>
        <position position="137"/>
    </location>
</feature>
<dbReference type="PANTHER" id="PTHR10010:SF47">
    <property type="entry name" value="SOLUTE CARRIER FAMILY 34 MEMBER 2A"/>
    <property type="match status" value="1"/>
</dbReference>
<dbReference type="Proteomes" id="UP000034805">
    <property type="component" value="Unassembled WGS sequence"/>
</dbReference>
<accession>A0A0P7WMG6</accession>
<comment type="subcellular location">
    <subcellularLocation>
        <location evidence="1">Apical cell membrane</location>
        <topology evidence="1">Multi-pass membrane protein</topology>
    </subcellularLocation>
</comment>